<feature type="domain" description="ABC-three component systems C-terminal" evidence="1">
    <location>
        <begin position="230"/>
        <end position="357"/>
    </location>
</feature>
<dbReference type="Pfam" id="PF20282">
    <property type="entry name" value="CTD6"/>
    <property type="match status" value="1"/>
</dbReference>
<gene>
    <name evidence="2" type="ORF">XF5B_26590</name>
    <name evidence="3" type="ORF">XF6B_26790</name>
</gene>
<proteinExistence type="predicted"/>
<dbReference type="EMBL" id="AP023095">
    <property type="protein sequence ID" value="BCE55147.1"/>
    <property type="molecule type" value="Genomic_DNA"/>
</dbReference>
<protein>
    <recommendedName>
        <fullName evidence="1">ABC-three component systems C-terminal domain-containing protein</fullName>
    </recommendedName>
</protein>
<dbReference type="EMBL" id="AP023096">
    <property type="protein sequence ID" value="BCE63880.1"/>
    <property type="molecule type" value="Genomic_DNA"/>
</dbReference>
<accession>A0A809ZUI8</accession>
<dbReference type="InterPro" id="IPR046914">
    <property type="entry name" value="ABC-3C_CTD6"/>
</dbReference>
<organism evidence="2">
    <name type="scientific">Bradyrhizobium diazoefficiens</name>
    <dbReference type="NCBI Taxonomy" id="1355477"/>
    <lineage>
        <taxon>Bacteria</taxon>
        <taxon>Pseudomonadati</taxon>
        <taxon>Pseudomonadota</taxon>
        <taxon>Alphaproteobacteria</taxon>
        <taxon>Hyphomicrobiales</taxon>
        <taxon>Nitrobacteraceae</taxon>
        <taxon>Bradyrhizobium</taxon>
    </lineage>
</organism>
<evidence type="ECO:0000259" key="1">
    <source>
        <dbReference type="Pfam" id="PF20282"/>
    </source>
</evidence>
<sequence>MHKTHDSRYGCAAMQAMTLNEAIFGPAIPPAARILLMDDQAFEDLVRAWMVRLQPAYLGVERFGGPGDMGRDVVGWTTDAKCLGVWDNIQCKHLNKPLGPANLWPELGKIFWHADRGDYVLPRTMRFLCSKGIGTGAKHLLTNPEKLRQGLIAHWKDSVENKITDTGAVPLVGTLKALVESTSFSIFGPMAIEDVLEDLKGTAYYIGAFGGGLPSRPPVSTPPGTPATHEDRYVRQLLSAYTERRASAVDLTTIDEQPRDRRHFDMCRLQFYCAESLKEFARDATRPGTFEGFQQDVLGAITPVLYDEHDDGLTLINAVLRTATIMPPASNVLYAIVEPRDKQGVCHQLVNDGTIDWVEE</sequence>
<evidence type="ECO:0000313" key="3">
    <source>
        <dbReference type="EMBL" id="BCE63880.1"/>
    </source>
</evidence>
<dbReference type="RefSeq" id="WP_182869714.1">
    <property type="nucleotide sequence ID" value="NZ_AP022638.1"/>
</dbReference>
<evidence type="ECO:0000313" key="2">
    <source>
        <dbReference type="EMBL" id="BCE55147.1"/>
    </source>
</evidence>
<reference evidence="2" key="1">
    <citation type="submission" date="2020-05" db="EMBL/GenBank/DDBJ databases">
        <title>Complete genome sequence of Bradyrhizobium diazoefficiens XF5 isolated from soybean nodule.</title>
        <authorList>
            <person name="Noda R."/>
            <person name="Kakizaki K."/>
            <person name="Minamisawa K."/>
        </authorList>
    </citation>
    <scope>NUCLEOTIDE SEQUENCE</scope>
    <source>
        <strain evidence="2">XF5</strain>
    </source>
</reference>
<reference evidence="3" key="2">
    <citation type="submission" date="2020-05" db="EMBL/GenBank/DDBJ databases">
        <title>Complete genome sequence of Bradyrhizobium diazoefficiens XF6 isolated from soybean nodule.</title>
        <authorList>
            <person name="Noda R."/>
            <person name="Kakizaki K."/>
            <person name="Minamisawa K."/>
        </authorList>
    </citation>
    <scope>NUCLEOTIDE SEQUENCE</scope>
    <source>
        <strain evidence="3">XF6</strain>
    </source>
</reference>
<dbReference type="AlphaFoldDB" id="A0A809ZUI8"/>
<name>A0A809ZUI8_9BRAD</name>